<dbReference type="Proteomes" id="UP000295722">
    <property type="component" value="Unassembled WGS sequence"/>
</dbReference>
<dbReference type="SMART" id="SM00421">
    <property type="entry name" value="HTH_LUXR"/>
    <property type="match status" value="1"/>
</dbReference>
<proteinExistence type="predicted"/>
<evidence type="ECO:0000313" key="3">
    <source>
        <dbReference type="Proteomes" id="UP000295722"/>
    </source>
</evidence>
<comment type="caution">
    <text evidence="2">The sequence shown here is derived from an EMBL/GenBank/DDBJ whole genome shotgun (WGS) entry which is preliminary data.</text>
</comment>
<dbReference type="InterPro" id="IPR000792">
    <property type="entry name" value="Tscrpt_reg_LuxR_C"/>
</dbReference>
<dbReference type="GO" id="GO:0003677">
    <property type="term" value="F:DNA binding"/>
    <property type="evidence" value="ECO:0007669"/>
    <property type="project" value="InterPro"/>
</dbReference>
<name>A0A4R5M377_9BURK</name>
<accession>A0A4R5M377</accession>
<dbReference type="AlphaFoldDB" id="A0A4R5M377"/>
<dbReference type="SUPFAM" id="SSF46894">
    <property type="entry name" value="C-terminal effector domain of the bipartite response regulators"/>
    <property type="match status" value="1"/>
</dbReference>
<protein>
    <submittedName>
        <fullName evidence="2">Helix-turn-helix transcriptional regulator</fullName>
    </submittedName>
</protein>
<sequence>MEITRSTGEGRSAQGETSIAEFSELLSCVYQGALETPPWAHGLELIRTKLQAVWVTLILRAPARDGRAPLLVHACEASHVVPGDWEASYNQHYFLLDPFVGLPADRVVTVDEVFGETGWLSSELYKQFLKPQGIRYILGADLRTPSGVECRFRVCRTSASTEYCASDKAICGLVLPHLKQAIELHSRLDVVGVEREVYANTVNRMQIGMITLDENGAIIDINSSAGEIIDQANGLCIVCDRIAASDAQENRRLKQLVRRAIAGYYEPASAIAEAMPISRGASASRLGLLVRTIPLSDWSGDNKRRPAVALFLRDPDRKPQGALAIIRKLFDLTPAEASLAFLLTNGLSLDEAANDAGISKNTARAHLRSIFSKTGVTRQATLVRLLLGSMVPIG</sequence>
<dbReference type="PROSITE" id="PS50043">
    <property type="entry name" value="HTH_LUXR_2"/>
    <property type="match status" value="1"/>
</dbReference>
<organism evidence="2 3">
    <name type="scientific">Paraburkholderia silviterrae</name>
    <dbReference type="NCBI Taxonomy" id="2528715"/>
    <lineage>
        <taxon>Bacteria</taxon>
        <taxon>Pseudomonadati</taxon>
        <taxon>Pseudomonadota</taxon>
        <taxon>Betaproteobacteria</taxon>
        <taxon>Burkholderiales</taxon>
        <taxon>Burkholderiaceae</taxon>
        <taxon>Paraburkholderia</taxon>
    </lineage>
</organism>
<evidence type="ECO:0000259" key="1">
    <source>
        <dbReference type="PROSITE" id="PS50043"/>
    </source>
</evidence>
<dbReference type="EMBL" id="SMRP01000018">
    <property type="protein sequence ID" value="TDG20081.1"/>
    <property type="molecule type" value="Genomic_DNA"/>
</dbReference>
<dbReference type="RefSeq" id="WP_133198169.1">
    <property type="nucleotide sequence ID" value="NZ_JBHUCW010000003.1"/>
</dbReference>
<evidence type="ECO:0000313" key="2">
    <source>
        <dbReference type="EMBL" id="TDG20081.1"/>
    </source>
</evidence>
<dbReference type="Gene3D" id="1.10.10.10">
    <property type="entry name" value="Winged helix-like DNA-binding domain superfamily/Winged helix DNA-binding domain"/>
    <property type="match status" value="1"/>
</dbReference>
<reference evidence="2 3" key="1">
    <citation type="submission" date="2019-03" db="EMBL/GenBank/DDBJ databases">
        <title>Paraburkholderia sp. 4M-K11, isolated from subtropical forest soil.</title>
        <authorList>
            <person name="Gao Z.-H."/>
            <person name="Qiu L.-H."/>
        </authorList>
    </citation>
    <scope>NUCLEOTIDE SEQUENCE [LARGE SCALE GENOMIC DNA]</scope>
    <source>
        <strain evidence="2 3">4M-K11</strain>
    </source>
</reference>
<dbReference type="InterPro" id="IPR036388">
    <property type="entry name" value="WH-like_DNA-bd_sf"/>
</dbReference>
<dbReference type="GO" id="GO:0006355">
    <property type="term" value="P:regulation of DNA-templated transcription"/>
    <property type="evidence" value="ECO:0007669"/>
    <property type="project" value="InterPro"/>
</dbReference>
<gene>
    <name evidence="2" type="ORF">EYW47_28140</name>
</gene>
<dbReference type="InterPro" id="IPR016032">
    <property type="entry name" value="Sig_transdc_resp-reg_C-effctor"/>
</dbReference>
<keyword evidence="3" id="KW-1185">Reference proteome</keyword>
<dbReference type="OrthoDB" id="5497412at2"/>
<feature type="domain" description="HTH luxR-type" evidence="1">
    <location>
        <begin position="325"/>
        <end position="390"/>
    </location>
</feature>